<dbReference type="Proteomes" id="UP000594638">
    <property type="component" value="Unassembled WGS sequence"/>
</dbReference>
<keyword evidence="3" id="KW-1185">Reference proteome</keyword>
<accession>A0A8S0SNP6</accession>
<reference evidence="2 3" key="1">
    <citation type="submission" date="2019-12" db="EMBL/GenBank/DDBJ databases">
        <authorList>
            <person name="Alioto T."/>
            <person name="Alioto T."/>
            <person name="Gomez Garrido J."/>
        </authorList>
    </citation>
    <scope>NUCLEOTIDE SEQUENCE [LARGE SCALE GENOMIC DNA]</scope>
</reference>
<sequence>MHKYDTYGLPLAVQIWVYETVPVLGPGFAQRGETRCPRMHHWRSSRAEGCPTGKQLSALLDDPRLEVIPELTRSMDEEARGLVRDLGVPHTPDEEMSDPSLYRDWEGGPAD</sequence>
<comment type="caution">
    <text evidence="2">The sequence shown here is derived from an EMBL/GenBank/DDBJ whole genome shotgun (WGS) entry which is preliminary data.</text>
</comment>
<name>A0A8S0SNP6_OLEEU</name>
<feature type="region of interest" description="Disordered" evidence="1">
    <location>
        <begin position="85"/>
        <end position="111"/>
    </location>
</feature>
<dbReference type="AlphaFoldDB" id="A0A8S0SNP6"/>
<dbReference type="Gramene" id="OE9A108235T1">
    <property type="protein sequence ID" value="OE9A108235C1"/>
    <property type="gene ID" value="OE9A108235"/>
</dbReference>
<dbReference type="OrthoDB" id="10414581at2759"/>
<gene>
    <name evidence="2" type="ORF">OLEA9_A108235</name>
</gene>
<dbReference type="EMBL" id="CACTIH010005446">
    <property type="protein sequence ID" value="CAA2993157.1"/>
    <property type="molecule type" value="Genomic_DNA"/>
</dbReference>
<proteinExistence type="predicted"/>
<feature type="compositionally biased region" description="Basic and acidic residues" evidence="1">
    <location>
        <begin position="101"/>
        <end position="111"/>
    </location>
</feature>
<organism evidence="2 3">
    <name type="scientific">Olea europaea subsp. europaea</name>
    <dbReference type="NCBI Taxonomy" id="158383"/>
    <lineage>
        <taxon>Eukaryota</taxon>
        <taxon>Viridiplantae</taxon>
        <taxon>Streptophyta</taxon>
        <taxon>Embryophyta</taxon>
        <taxon>Tracheophyta</taxon>
        <taxon>Spermatophyta</taxon>
        <taxon>Magnoliopsida</taxon>
        <taxon>eudicotyledons</taxon>
        <taxon>Gunneridae</taxon>
        <taxon>Pentapetalae</taxon>
        <taxon>asterids</taxon>
        <taxon>lamiids</taxon>
        <taxon>Lamiales</taxon>
        <taxon>Oleaceae</taxon>
        <taxon>Oleeae</taxon>
        <taxon>Olea</taxon>
    </lineage>
</organism>
<evidence type="ECO:0000256" key="1">
    <source>
        <dbReference type="SAM" id="MobiDB-lite"/>
    </source>
</evidence>
<evidence type="ECO:0000313" key="3">
    <source>
        <dbReference type="Proteomes" id="UP000594638"/>
    </source>
</evidence>
<protein>
    <submittedName>
        <fullName evidence="2">Uncharacterized protein</fullName>
    </submittedName>
</protein>
<evidence type="ECO:0000313" key="2">
    <source>
        <dbReference type="EMBL" id="CAA2993157.1"/>
    </source>
</evidence>